<name>A0A7S0RBE7_9CHLO</name>
<dbReference type="AlphaFoldDB" id="A0A7S0RBE7"/>
<proteinExistence type="predicted"/>
<protein>
    <submittedName>
        <fullName evidence="2">Uncharacterized protein</fullName>
    </submittedName>
</protein>
<accession>A0A7S0RBE7</accession>
<dbReference type="EMBL" id="HBFA01022514">
    <property type="protein sequence ID" value="CAD8672684.1"/>
    <property type="molecule type" value="Transcribed_RNA"/>
</dbReference>
<reference evidence="2" key="1">
    <citation type="submission" date="2021-01" db="EMBL/GenBank/DDBJ databases">
        <authorList>
            <person name="Corre E."/>
            <person name="Pelletier E."/>
            <person name="Niang G."/>
            <person name="Scheremetjew M."/>
            <person name="Finn R."/>
            <person name="Kale V."/>
            <person name="Holt S."/>
            <person name="Cochrane G."/>
            <person name="Meng A."/>
            <person name="Brown T."/>
            <person name="Cohen L."/>
        </authorList>
    </citation>
    <scope>NUCLEOTIDE SEQUENCE</scope>
    <source>
        <strain evidence="2">CCMP722</strain>
    </source>
</reference>
<keyword evidence="1" id="KW-0472">Membrane</keyword>
<sequence length="137" mass="15138">MCDLLCGLLGCYPPRSSQRYRCCHTIPVELFCLPLHLCVQRDYPHLHLWHSRHSLRRAGGDLTTLQDEKTSNTVVVAGIGMTSGKVVVIGTMMVPVIATVTAIMMDTTPATMTAMVPVIVTVIMTVNMTQRLPQERS</sequence>
<feature type="transmembrane region" description="Helical" evidence="1">
    <location>
        <begin position="110"/>
        <end position="129"/>
    </location>
</feature>
<keyword evidence="1" id="KW-1133">Transmembrane helix</keyword>
<evidence type="ECO:0000313" key="2">
    <source>
        <dbReference type="EMBL" id="CAD8672684.1"/>
    </source>
</evidence>
<evidence type="ECO:0000256" key="1">
    <source>
        <dbReference type="SAM" id="Phobius"/>
    </source>
</evidence>
<gene>
    <name evidence="2" type="ORF">POBO1169_LOCUS11436</name>
</gene>
<feature type="transmembrane region" description="Helical" evidence="1">
    <location>
        <begin position="86"/>
        <end position="104"/>
    </location>
</feature>
<keyword evidence="1" id="KW-0812">Transmembrane</keyword>
<organism evidence="2">
    <name type="scientific">Pyramimonas obovata</name>
    <dbReference type="NCBI Taxonomy" id="1411642"/>
    <lineage>
        <taxon>Eukaryota</taxon>
        <taxon>Viridiplantae</taxon>
        <taxon>Chlorophyta</taxon>
        <taxon>Pyramimonadophyceae</taxon>
        <taxon>Pyramimonadales</taxon>
        <taxon>Pyramimonadaceae</taxon>
        <taxon>Pyramimonas</taxon>
        <taxon>Pyramimonas incertae sedis</taxon>
    </lineage>
</organism>